<accession>A0A448WTL4</accession>
<gene>
    <name evidence="2" type="ORF">PXEA_LOCUS13247</name>
</gene>
<evidence type="ECO:0000313" key="3">
    <source>
        <dbReference type="Proteomes" id="UP000784294"/>
    </source>
</evidence>
<proteinExistence type="predicted"/>
<evidence type="ECO:0000256" key="1">
    <source>
        <dbReference type="SAM" id="MobiDB-lite"/>
    </source>
</evidence>
<sequence length="55" mass="6118">MMKVSSLTCNMLKSCLDNFPGQPRSPGWPDRAGHLGQECSGAGTSWPTDCRHRRR</sequence>
<dbReference type="EMBL" id="CAAALY010043366">
    <property type="protein sequence ID" value="VEL19807.1"/>
    <property type="molecule type" value="Genomic_DNA"/>
</dbReference>
<dbReference type="Proteomes" id="UP000784294">
    <property type="component" value="Unassembled WGS sequence"/>
</dbReference>
<name>A0A448WTL4_9PLAT</name>
<evidence type="ECO:0000313" key="2">
    <source>
        <dbReference type="EMBL" id="VEL19807.1"/>
    </source>
</evidence>
<organism evidence="2 3">
    <name type="scientific">Protopolystoma xenopodis</name>
    <dbReference type="NCBI Taxonomy" id="117903"/>
    <lineage>
        <taxon>Eukaryota</taxon>
        <taxon>Metazoa</taxon>
        <taxon>Spiralia</taxon>
        <taxon>Lophotrochozoa</taxon>
        <taxon>Platyhelminthes</taxon>
        <taxon>Monogenea</taxon>
        <taxon>Polyopisthocotylea</taxon>
        <taxon>Polystomatidea</taxon>
        <taxon>Polystomatidae</taxon>
        <taxon>Protopolystoma</taxon>
    </lineage>
</organism>
<comment type="caution">
    <text evidence="2">The sequence shown here is derived from an EMBL/GenBank/DDBJ whole genome shotgun (WGS) entry which is preliminary data.</text>
</comment>
<feature type="region of interest" description="Disordered" evidence="1">
    <location>
        <begin position="20"/>
        <end position="55"/>
    </location>
</feature>
<keyword evidence="3" id="KW-1185">Reference proteome</keyword>
<feature type="non-terminal residue" evidence="2">
    <location>
        <position position="1"/>
    </location>
</feature>
<protein>
    <submittedName>
        <fullName evidence="2">Uncharacterized protein</fullName>
    </submittedName>
</protein>
<dbReference type="AlphaFoldDB" id="A0A448WTL4"/>
<reference evidence="2" key="1">
    <citation type="submission" date="2018-11" db="EMBL/GenBank/DDBJ databases">
        <authorList>
            <consortium name="Pathogen Informatics"/>
        </authorList>
    </citation>
    <scope>NUCLEOTIDE SEQUENCE</scope>
</reference>